<dbReference type="AlphaFoldDB" id="A0A9Q1ZCM5"/>
<comment type="caution">
    <text evidence="2">The sequence shown here is derived from an EMBL/GenBank/DDBJ whole genome shotgun (WGS) entry which is preliminary data.</text>
</comment>
<dbReference type="OrthoDB" id="1911186at2"/>
<evidence type="ECO:0000313" key="2">
    <source>
        <dbReference type="EMBL" id="KOA90385.1"/>
    </source>
</evidence>
<dbReference type="Pfam" id="PF13346">
    <property type="entry name" value="ABC2_membrane_5"/>
    <property type="match status" value="1"/>
</dbReference>
<dbReference type="PANTHER" id="PTHR39177">
    <property type="entry name" value="ABC TRANSPORTER PERMEASE YTRC-RELATED"/>
    <property type="match status" value="1"/>
</dbReference>
<feature type="transmembrane region" description="Helical" evidence="1">
    <location>
        <begin position="155"/>
        <end position="176"/>
    </location>
</feature>
<dbReference type="Proteomes" id="UP000037540">
    <property type="component" value="Unassembled WGS sequence"/>
</dbReference>
<feature type="transmembrane region" description="Helical" evidence="1">
    <location>
        <begin position="183"/>
        <end position="205"/>
    </location>
</feature>
<evidence type="ECO:0000313" key="3">
    <source>
        <dbReference type="Proteomes" id="UP000037540"/>
    </source>
</evidence>
<protein>
    <submittedName>
        <fullName evidence="2">Membrane protein</fullName>
    </submittedName>
</protein>
<keyword evidence="1" id="KW-0472">Membrane</keyword>
<sequence>MKNYFNKALIYREWRNIRALALLFFLEVMFVVILPFTHDMKMAIDAMDNKYRYDYEWKMLCNIKNYFEHGSNAGLIAIIIGVIFIATIVIGGDLIGRKYDELNSLPFIREQIIVSKWIVSALVIVVPLIVATSLVHILYHINESFIGKSLTNKMILSWSGITILIPIFVLTFIMLIQTLSGKHLIGGVVGGIFLVLPLGIGALVYNTFDAFRINPNFNNIIHRYFSNISDHLYYKARILTPALYGFDMKFEKADFADYYDVFTKNFSIRLRIIFLIVFTILAFILMVYSFKKVPIERCGYIVIFRPLEIIFKIGVSVCFGLLGSTIVGSILESHYDIWELKRLNSANFIHVANKVGTLILLIGLLCGCIVYVITNKIIEANKK</sequence>
<feature type="transmembrane region" description="Helical" evidence="1">
    <location>
        <begin position="73"/>
        <end position="96"/>
    </location>
</feature>
<feature type="transmembrane region" description="Helical" evidence="1">
    <location>
        <begin position="351"/>
        <end position="373"/>
    </location>
</feature>
<evidence type="ECO:0000256" key="1">
    <source>
        <dbReference type="SAM" id="Phobius"/>
    </source>
</evidence>
<proteinExistence type="predicted"/>
<dbReference type="RefSeq" id="WP_019278508.1">
    <property type="nucleotide sequence ID" value="NZ_LGVO01000075.1"/>
</dbReference>
<reference evidence="2 3" key="1">
    <citation type="submission" date="2015-07" db="EMBL/GenBank/DDBJ databases">
        <title>Draft genome sequences of 17 French Clostridium botulinum group III.</title>
        <authorList>
            <person name="Woudstra C."/>
            <person name="Le Marechal C."/>
            <person name="Souillard R."/>
            <person name="Bayon-Auboyer M.-H."/>
            <person name="Dessouter D."/>
            <person name="Fach P."/>
        </authorList>
    </citation>
    <scope>NUCLEOTIDE SEQUENCE [LARGE SCALE GENOMIC DNA]</scope>
    <source>
        <strain evidence="2 3">12LNRI-CD</strain>
    </source>
</reference>
<gene>
    <name evidence="2" type="ORF">ADU74_00550</name>
</gene>
<accession>A0A9Q1ZCM5</accession>
<dbReference type="PANTHER" id="PTHR39177:SF1">
    <property type="entry name" value="ABC TRANSPORTER PERMEASE YTRC-RELATED"/>
    <property type="match status" value="1"/>
</dbReference>
<feature type="transmembrane region" description="Helical" evidence="1">
    <location>
        <begin position="268"/>
        <end position="288"/>
    </location>
</feature>
<feature type="transmembrane region" description="Helical" evidence="1">
    <location>
        <begin position="309"/>
        <end position="331"/>
    </location>
</feature>
<name>A0A9Q1ZCM5_CLOBO</name>
<keyword evidence="1" id="KW-1133">Transmembrane helix</keyword>
<feature type="transmembrane region" description="Helical" evidence="1">
    <location>
        <begin position="117"/>
        <end position="139"/>
    </location>
</feature>
<keyword evidence="1" id="KW-0812">Transmembrane</keyword>
<organism evidence="2 3">
    <name type="scientific">Clostridium botulinum</name>
    <dbReference type="NCBI Taxonomy" id="1491"/>
    <lineage>
        <taxon>Bacteria</taxon>
        <taxon>Bacillati</taxon>
        <taxon>Bacillota</taxon>
        <taxon>Clostridia</taxon>
        <taxon>Eubacteriales</taxon>
        <taxon>Clostridiaceae</taxon>
        <taxon>Clostridium</taxon>
    </lineage>
</organism>
<dbReference type="InterPro" id="IPR025699">
    <property type="entry name" value="ABC2_memb-like"/>
</dbReference>
<dbReference type="InterPro" id="IPR053046">
    <property type="entry name" value="ABC-5_transporter"/>
</dbReference>
<feature type="transmembrane region" description="Helical" evidence="1">
    <location>
        <begin position="20"/>
        <end position="38"/>
    </location>
</feature>
<dbReference type="EMBL" id="LGVR01000002">
    <property type="protein sequence ID" value="KOA90385.1"/>
    <property type="molecule type" value="Genomic_DNA"/>
</dbReference>